<comment type="caution">
    <text evidence="1">The sequence shown here is derived from an EMBL/GenBank/DDBJ whole genome shotgun (WGS) entry which is preliminary data.</text>
</comment>
<gene>
    <name evidence="1" type="ORF">HF844_07040</name>
</gene>
<organism evidence="1 2">
    <name type="scientific">Bifidobacterium thermophilum</name>
    <dbReference type="NCBI Taxonomy" id="33905"/>
    <lineage>
        <taxon>Bacteria</taxon>
        <taxon>Bacillati</taxon>
        <taxon>Actinomycetota</taxon>
        <taxon>Actinomycetes</taxon>
        <taxon>Bifidobacteriales</taxon>
        <taxon>Bifidobacteriaceae</taxon>
        <taxon>Bifidobacterium</taxon>
    </lineage>
</organism>
<evidence type="ECO:0008006" key="3">
    <source>
        <dbReference type="Google" id="ProtNLM"/>
    </source>
</evidence>
<name>A0A7X9NSS2_9BIFI</name>
<dbReference type="RefSeq" id="WP_168984425.1">
    <property type="nucleotide sequence ID" value="NZ_JABAGI010000011.1"/>
</dbReference>
<sequence>MQLKKHNSKTPPERKPKWLRKGIALLAAVATLATGGVVASTAYAGGAGGSQNAAGGWASPHASPHVFWQYRDGALSNPNDVTSGSFGPATSYDSVKKAFDAAGATISSQNIGGSVGSDKVQAALNAANAECVSGFHARHPGQGDGDCRVVAVGAMLATGSMVYYGTSFDNEKHADLGGKNQWQAAWDTYIKPNQYHYAGTQAYDVNTPFNDESNLSVQKIMARETYNDINKWNDPFVDVTNVNKSVVVIVLDKYQPAPPIQKFTPTISTKAPHVIQEGQSITDNVTVGVKQGDSWPKDEHGNNVSITAKGYYFTGPKDLILNHRQYAGDKTDAAFQAYLNQIKNAGGVQLGGVVTKTFNSPSTQTATLDPQKAPANTWGTWVWFINKNAIRKPCVVSA</sequence>
<reference evidence="1 2" key="1">
    <citation type="submission" date="2020-04" db="EMBL/GenBank/DDBJ databases">
        <authorList>
            <person name="Hitch T.C.A."/>
            <person name="Wylensek D."/>
            <person name="Clavel T."/>
        </authorList>
    </citation>
    <scope>NUCLEOTIDE SEQUENCE [LARGE SCALE GENOMIC DNA]</scope>
    <source>
        <strain evidence="1 2">BSM-130-P53-3C</strain>
    </source>
</reference>
<protein>
    <recommendedName>
        <fullName evidence="3">Adhesin</fullName>
    </recommendedName>
</protein>
<dbReference type="Proteomes" id="UP000588369">
    <property type="component" value="Unassembled WGS sequence"/>
</dbReference>
<evidence type="ECO:0000313" key="1">
    <source>
        <dbReference type="EMBL" id="NME62549.1"/>
    </source>
</evidence>
<evidence type="ECO:0000313" key="2">
    <source>
        <dbReference type="Proteomes" id="UP000588369"/>
    </source>
</evidence>
<dbReference type="AlphaFoldDB" id="A0A7X9NSS2"/>
<proteinExistence type="predicted"/>
<accession>A0A7X9NSS2</accession>
<dbReference type="EMBL" id="JABAGI010000011">
    <property type="protein sequence ID" value="NME62549.1"/>
    <property type="molecule type" value="Genomic_DNA"/>
</dbReference>